<reference evidence="2 3" key="1">
    <citation type="journal article" date="2014" name="BMC Genomics">
        <title>Comparison of environmental and isolate Sulfobacillus genomes reveals diverse carbon, sulfur, nitrogen, and hydrogen metabolisms.</title>
        <authorList>
            <person name="Justice N.B."/>
            <person name="Norman A."/>
            <person name="Brown C.T."/>
            <person name="Singh A."/>
            <person name="Thomas B.C."/>
            <person name="Banfield J.F."/>
        </authorList>
    </citation>
    <scope>NUCLEOTIDE SEQUENCE [LARGE SCALE GENOMIC DNA]</scope>
    <source>
        <strain evidence="2">AMDSBA1</strain>
    </source>
</reference>
<evidence type="ECO:0000313" key="2">
    <source>
        <dbReference type="EMBL" id="PSR21883.1"/>
    </source>
</evidence>
<comment type="caution">
    <text evidence="2">The sequence shown here is derived from an EMBL/GenBank/DDBJ whole genome shotgun (WGS) entry which is preliminary data.</text>
</comment>
<dbReference type="AlphaFoldDB" id="A0A2T2WI17"/>
<protein>
    <recommendedName>
        <fullName evidence="4">DUF1002 domain-containing protein</fullName>
    </recommendedName>
</protein>
<keyword evidence="1" id="KW-0732">Signal</keyword>
<feature type="signal peptide" evidence="1">
    <location>
        <begin position="1"/>
        <end position="37"/>
    </location>
</feature>
<dbReference type="Proteomes" id="UP000242699">
    <property type="component" value="Unassembled WGS sequence"/>
</dbReference>
<sequence length="408" mass="42416">MTKGRRIIGFGGSLALAPLIFASVFSAIAATSATVMAAPVKMTSLPTTANALIFLAPLVKNGIVLQNLDSSLAPYLTVTVTNATGQLLETYTAQGSRSSQLMVSRAEYHVVGHGMAAGDDIIVSLNGMTKGTVNLPSLVLGTFVVAFPHPRSVAIQFAIRNNPVVRSRELRLEGDSATQVAAVLETEFGLSALNAAGLLAEQQYSAPHVGQALNAVYHESATQTASILTQLQYSADQVALALQSVYQEDAQETADILQQIGDTASQVGGALKNVYNEGAQATAAILQQATYTVDEVAGVLQSGFNQTAQETADILQQIGDTASQVAGALQAAYNESAQAAADIMQSLGYSVNTIASTLQSVYSQSAQDVSNILQSLGYSASQVTTVLSNVFSLSQQTIGGILKSAGYT</sequence>
<feature type="chain" id="PRO_5015611992" description="DUF1002 domain-containing protein" evidence="1">
    <location>
        <begin position="38"/>
        <end position="408"/>
    </location>
</feature>
<gene>
    <name evidence="2" type="ORF">C7B43_21040</name>
</gene>
<evidence type="ECO:0000256" key="1">
    <source>
        <dbReference type="SAM" id="SignalP"/>
    </source>
</evidence>
<proteinExistence type="predicted"/>
<feature type="non-terminal residue" evidence="2">
    <location>
        <position position="408"/>
    </location>
</feature>
<name>A0A2T2WI17_9FIRM</name>
<accession>A0A2T2WI17</accession>
<dbReference type="EMBL" id="PXYT01000123">
    <property type="protein sequence ID" value="PSR21883.1"/>
    <property type="molecule type" value="Genomic_DNA"/>
</dbReference>
<evidence type="ECO:0000313" key="3">
    <source>
        <dbReference type="Proteomes" id="UP000242699"/>
    </source>
</evidence>
<evidence type="ECO:0008006" key="4">
    <source>
        <dbReference type="Google" id="ProtNLM"/>
    </source>
</evidence>
<organism evidence="2 3">
    <name type="scientific">Sulfobacillus benefaciens</name>
    <dbReference type="NCBI Taxonomy" id="453960"/>
    <lineage>
        <taxon>Bacteria</taxon>
        <taxon>Bacillati</taxon>
        <taxon>Bacillota</taxon>
        <taxon>Clostridia</taxon>
        <taxon>Eubacteriales</taxon>
        <taxon>Clostridiales Family XVII. Incertae Sedis</taxon>
        <taxon>Sulfobacillus</taxon>
    </lineage>
</organism>